<dbReference type="EMBL" id="MQWB01000015">
    <property type="protein sequence ID" value="OZC01137.1"/>
    <property type="molecule type" value="Genomic_DNA"/>
</dbReference>
<proteinExistence type="predicted"/>
<comment type="caution">
    <text evidence="1">The sequence shown here is derived from an EMBL/GenBank/DDBJ whole genome shotgun (WGS) entry which is preliminary data.</text>
</comment>
<name>A0A259TU45_9BACT</name>
<reference evidence="1 2" key="1">
    <citation type="submission" date="2016-11" db="EMBL/GenBank/DDBJ databases">
        <title>Study of marine rhodopsin-containing bacteria.</title>
        <authorList>
            <person name="Yoshizawa S."/>
            <person name="Kumagai Y."/>
            <person name="Kogure K."/>
        </authorList>
    </citation>
    <scope>NUCLEOTIDE SEQUENCE [LARGE SCALE GENOMIC DNA]</scope>
    <source>
        <strain evidence="1 2">SG-29</strain>
    </source>
</reference>
<dbReference type="Proteomes" id="UP000216446">
    <property type="component" value="Unassembled WGS sequence"/>
</dbReference>
<evidence type="ECO:0000313" key="2">
    <source>
        <dbReference type="Proteomes" id="UP000216446"/>
    </source>
</evidence>
<gene>
    <name evidence="1" type="ORF">BSZ36_18620</name>
</gene>
<accession>A0A259TU45</accession>
<dbReference type="InParanoid" id="A0A259TU45"/>
<keyword evidence="2" id="KW-1185">Reference proteome</keyword>
<sequence length="204" mass="23104">MEDALRDPAAWARRLAEDKGDPRTYSRSNALRHAIGYYHSLGADGPYAREYLEAQLSEKFKEGRKSEETRDQLDWYIDHWEGLERGGWLCADLRVNVTVPSPPWVRDDFRCSGQVLRFDIVPDGGYAAWIVTQEGAPERLGGIEPLLLQYAVADHLSIPLSEVVVGIYGFRDRFVGTTSGDDAAVLEARDEFFELLARLDLKEK</sequence>
<protein>
    <submittedName>
        <fullName evidence="1">Uncharacterized protein</fullName>
    </submittedName>
</protein>
<organism evidence="1 2">
    <name type="scientific">Rubricoccus marinus</name>
    <dbReference type="NCBI Taxonomy" id="716817"/>
    <lineage>
        <taxon>Bacteria</taxon>
        <taxon>Pseudomonadati</taxon>
        <taxon>Rhodothermota</taxon>
        <taxon>Rhodothermia</taxon>
        <taxon>Rhodothermales</taxon>
        <taxon>Rubricoccaceae</taxon>
        <taxon>Rubricoccus</taxon>
    </lineage>
</organism>
<dbReference type="AlphaFoldDB" id="A0A259TU45"/>
<evidence type="ECO:0000313" key="1">
    <source>
        <dbReference type="EMBL" id="OZC01137.1"/>
    </source>
</evidence>